<dbReference type="InterPro" id="IPR045865">
    <property type="entry name" value="ACT-like_dom_sf"/>
</dbReference>
<dbReference type="AlphaFoldDB" id="A0A455SDM7"/>
<sequence>MNKKKETIMTVALTLSLLPETFAICRLEPGTPLHDLQKGGSFFSITSTMDELSVVCPVDSIPSTEIKADRDWSCFKLHGPFPFDLVGILNSVTAPLAEAKVGIFAISTYDTDYVLVKQELLESAIAALRKAGHTVYTD</sequence>
<evidence type="ECO:0000259" key="1">
    <source>
        <dbReference type="Pfam" id="PF13840"/>
    </source>
</evidence>
<dbReference type="PIRSF" id="PIRSF008459">
    <property type="entry name" value="UCP008459"/>
    <property type="match status" value="1"/>
</dbReference>
<proteinExistence type="predicted"/>
<dbReference type="PANTHER" id="PTHR31131:SF6">
    <property type="entry name" value="CASTOR ACT DOMAIN-CONTAINING PROTEIN"/>
    <property type="match status" value="1"/>
</dbReference>
<evidence type="ECO:0000313" key="3">
    <source>
        <dbReference type="EMBL" id="BBH86553.1"/>
    </source>
</evidence>
<dbReference type="Gene3D" id="3.30.2130.10">
    <property type="entry name" value="VC0802-like"/>
    <property type="match status" value="1"/>
</dbReference>
<dbReference type="SUPFAM" id="SSF55021">
    <property type="entry name" value="ACT-like"/>
    <property type="match status" value="2"/>
</dbReference>
<dbReference type="InterPro" id="IPR051719">
    <property type="entry name" value="CASTOR_mTORC1"/>
</dbReference>
<organism evidence="3">
    <name type="scientific">Thermosporothrix sp. COM3</name>
    <dbReference type="NCBI Taxonomy" id="2490863"/>
    <lineage>
        <taxon>Bacteria</taxon>
        <taxon>Bacillati</taxon>
        <taxon>Chloroflexota</taxon>
        <taxon>Ktedonobacteria</taxon>
        <taxon>Ktedonobacterales</taxon>
        <taxon>Thermosporotrichaceae</taxon>
        <taxon>Thermosporothrix</taxon>
    </lineage>
</organism>
<reference evidence="3" key="1">
    <citation type="submission" date="2018-12" db="EMBL/GenBank/DDBJ databases">
        <title>Novel natural products biosynthetic potential of the class Ktedonobacteria.</title>
        <authorList>
            <person name="Zheng Y."/>
            <person name="Saitou A."/>
            <person name="Wang C.M."/>
            <person name="Toyoda A."/>
            <person name="Minakuchi Y."/>
            <person name="Sekiguchi Y."/>
            <person name="Ueda K."/>
            <person name="Takano H."/>
            <person name="Sakai Y."/>
            <person name="Yokota A."/>
            <person name="Yabe S."/>
        </authorList>
    </citation>
    <scope>NUCLEOTIDE SEQUENCE</scope>
    <source>
        <strain evidence="3">COM3</strain>
    </source>
</reference>
<protein>
    <submittedName>
        <fullName evidence="3">ACT domain-containing protein</fullName>
    </submittedName>
</protein>
<evidence type="ECO:0000259" key="2">
    <source>
        <dbReference type="Pfam" id="PF21631"/>
    </source>
</evidence>
<feature type="domain" description="A9CJY8-like N-terminal" evidence="2">
    <location>
        <begin position="20"/>
        <end position="63"/>
    </location>
</feature>
<dbReference type="EMBL" id="AP019376">
    <property type="protein sequence ID" value="BBH86553.1"/>
    <property type="molecule type" value="Genomic_DNA"/>
</dbReference>
<dbReference type="PANTHER" id="PTHR31131">
    <property type="entry name" value="CHROMOSOME 1, WHOLE GENOME SHOTGUN SEQUENCE"/>
    <property type="match status" value="1"/>
</dbReference>
<gene>
    <name evidence="3" type="ORF">KTC_13040</name>
</gene>
<dbReference type="InterPro" id="IPR049447">
    <property type="entry name" value="A9CJY8-like_N"/>
</dbReference>
<dbReference type="InterPro" id="IPR027795">
    <property type="entry name" value="CASTOR_ACT_dom"/>
</dbReference>
<accession>A0A455SDM7</accession>
<dbReference type="InterPro" id="IPR016540">
    <property type="entry name" value="UCP008459"/>
</dbReference>
<dbReference type="Pfam" id="PF13840">
    <property type="entry name" value="ACT_7"/>
    <property type="match status" value="1"/>
</dbReference>
<name>A0A455SDM7_9CHLR</name>
<dbReference type="Pfam" id="PF21631">
    <property type="entry name" value="A9CJY8-like_N"/>
    <property type="match status" value="1"/>
</dbReference>
<feature type="domain" description="CASTOR ACT" evidence="1">
    <location>
        <begin position="68"/>
        <end position="130"/>
    </location>
</feature>